<proteinExistence type="predicted"/>
<dbReference type="PRINTS" id="PR01782">
    <property type="entry name" value="MCEVIRFACTOR"/>
</dbReference>
<reference evidence="3 4" key="2">
    <citation type="journal article" date="2016" name="Genome Announc.">
        <title>Draft Genome Sequence of a Versatile Hydrocarbon-Degrading Bacterium, Rhodococcus pyridinivorans Strain KG-16, Collected from Oil Fields in India.</title>
        <authorList>
            <person name="Aggarwal R.K."/>
            <person name="Dawar C."/>
            <person name="Phanindranath R."/>
            <person name="Mutnuri L."/>
            <person name="Dayal A.M."/>
        </authorList>
    </citation>
    <scope>NUCLEOTIDE SEQUENCE [LARGE SCALE GENOMIC DNA]</scope>
    <source>
        <strain evidence="3 4">KG-16</strain>
    </source>
</reference>
<dbReference type="Pfam" id="PF02470">
    <property type="entry name" value="MlaD"/>
    <property type="match status" value="1"/>
</dbReference>
<evidence type="ECO:0000313" key="3">
    <source>
        <dbReference type="EMBL" id="KSZ60635.1"/>
    </source>
</evidence>
<evidence type="ECO:0000259" key="2">
    <source>
        <dbReference type="Pfam" id="PF11887"/>
    </source>
</evidence>
<protein>
    <submittedName>
        <fullName evidence="3">ABC transporter substrate-binding protein</fullName>
    </submittedName>
</protein>
<dbReference type="GeneID" id="86867249"/>
<comment type="caution">
    <text evidence="3">The sequence shown here is derived from an EMBL/GenBank/DDBJ whole genome shotgun (WGS) entry which is preliminary data.</text>
</comment>
<dbReference type="EMBL" id="AZXY01000001">
    <property type="protein sequence ID" value="KSZ60635.1"/>
    <property type="molecule type" value="Genomic_DNA"/>
</dbReference>
<dbReference type="AlphaFoldDB" id="A0A0V9URM0"/>
<dbReference type="PANTHER" id="PTHR33371:SF18">
    <property type="entry name" value="MCE-FAMILY PROTEIN MCE3C"/>
    <property type="match status" value="1"/>
</dbReference>
<dbReference type="NCBIfam" id="TIGR00996">
    <property type="entry name" value="Mtu_fam_mce"/>
    <property type="match status" value="1"/>
</dbReference>
<feature type="domain" description="Mammalian cell entry C-terminal" evidence="2">
    <location>
        <begin position="114"/>
        <end position="314"/>
    </location>
</feature>
<reference evidence="4" key="1">
    <citation type="submission" date="2015-01" db="EMBL/GenBank/DDBJ databases">
        <title>Draft genome sequence of Rhodococcus pyridinivorans strain KG-16, a hydrocarbon-degrading bacterium.</title>
        <authorList>
            <person name="Aggarwal R.K."/>
            <person name="Dawar C."/>
        </authorList>
    </citation>
    <scope>NUCLEOTIDE SEQUENCE [LARGE SCALE GENOMIC DNA]</scope>
    <source>
        <strain evidence="4">KG-16</strain>
    </source>
</reference>
<evidence type="ECO:0000259" key="1">
    <source>
        <dbReference type="Pfam" id="PF02470"/>
    </source>
</evidence>
<dbReference type="Proteomes" id="UP000053060">
    <property type="component" value="Unassembled WGS sequence"/>
</dbReference>
<organism evidence="3 4">
    <name type="scientific">Rhodococcus pyridinivorans KG-16</name>
    <dbReference type="NCBI Taxonomy" id="1441730"/>
    <lineage>
        <taxon>Bacteria</taxon>
        <taxon>Bacillati</taxon>
        <taxon>Actinomycetota</taxon>
        <taxon>Actinomycetes</taxon>
        <taxon>Mycobacteriales</taxon>
        <taxon>Nocardiaceae</taxon>
        <taxon>Rhodococcus</taxon>
    </lineage>
</organism>
<dbReference type="RefSeq" id="WP_060650716.1">
    <property type="nucleotide sequence ID" value="NZ_AZXY01000001.1"/>
</dbReference>
<sequence>MSKRRSPAAAGALGIVVVLLGTLSAFFLDELPIIGAGATYKAEFSEAAGLKPTNEVRIAGVKVGKVTGVDLEGDRVIVSFKVQDAWVGNDTAASIQIKTILGQKYLALEPRGTEVLDPDDRIPLDRTVAPYDVIEAFSSAATTLGEIDSEQLATGFQTLSEAFSETPDDIRASLDGISRLSETVASRDQELKKLLDATGNVSKVLADRNAEFNRLLSDGALLVAELNNRQEAISQLLDGTKRLSAELSGLVEENRETIGPALQQLRGVVDVLQENNDNLDRAMELYEPFVRVYTNVVGNGRWFDQVVVNLTPPGLPEIPGYREPGRRLEGGN</sequence>
<accession>A0A0V9URM0</accession>
<dbReference type="PANTHER" id="PTHR33371">
    <property type="entry name" value="INTERMEMBRANE PHOSPHOLIPID TRANSPORT SYSTEM BINDING PROTEIN MLAD-RELATED"/>
    <property type="match status" value="1"/>
</dbReference>
<dbReference type="InterPro" id="IPR052336">
    <property type="entry name" value="MlaD_Phospholipid_Transporter"/>
</dbReference>
<feature type="domain" description="Mce/MlaD" evidence="1">
    <location>
        <begin position="37"/>
        <end position="110"/>
    </location>
</feature>
<name>A0A0V9URM0_9NOCA</name>
<evidence type="ECO:0000313" key="4">
    <source>
        <dbReference type="Proteomes" id="UP000053060"/>
    </source>
</evidence>
<dbReference type="InterPro" id="IPR005693">
    <property type="entry name" value="Mce"/>
</dbReference>
<dbReference type="InterPro" id="IPR024516">
    <property type="entry name" value="Mce_C"/>
</dbReference>
<dbReference type="Pfam" id="PF11887">
    <property type="entry name" value="Mce4_CUP1"/>
    <property type="match status" value="1"/>
</dbReference>
<gene>
    <name evidence="3" type="ORF">Z045_04315</name>
</gene>
<dbReference type="InterPro" id="IPR003399">
    <property type="entry name" value="Mce/MlaD"/>
</dbReference>
<dbReference type="PATRIC" id="fig|1441730.3.peg.903"/>
<dbReference type="GO" id="GO:0005576">
    <property type="term" value="C:extracellular region"/>
    <property type="evidence" value="ECO:0007669"/>
    <property type="project" value="TreeGrafter"/>
</dbReference>